<dbReference type="RefSeq" id="WP_069378733.1">
    <property type="nucleotide sequence ID" value="NZ_CP017141.1"/>
</dbReference>
<feature type="site" description="Electron transfer via tryptophanyl radical" evidence="6">
    <location>
        <position position="289"/>
    </location>
</feature>
<dbReference type="InterPro" id="IPR005101">
    <property type="entry name" value="Cryptochr/Photolyase_FAD-bd"/>
</dbReference>
<dbReference type="InterPro" id="IPR036155">
    <property type="entry name" value="Crypto/Photolyase_N_sf"/>
</dbReference>
<sequence length="434" mass="51011">MRSEVSICWLRRDLRLEDNAALYEALKGPFPVLLLFIFDKNILSKLADKKDARVTFIHRTITKLNIDLQMLGSTILTRFGKPEEIWSEILDEHDVKAVYVNHDYEPYGRERDDALAEYLRSEQIDFHTFKDQVVFEKNEIIKADGKPYTVFTPYFRQWQQKLNKFYLRAYPLNKYSHNFLPLTAQELPSLSAMGFETSTLHFPSKDFSSKLEAYEQKRDFPAEDATSHLGIHLRFGTVSIRSAAREAIAQGAEKWLSELAWRDFYMMILWHFPHTVNKSFKPAYDLIKWRNEESEFEAWCQGRTGYPIVDAGMRQLNQTGYLHNRVRMIVASFLTKHLLIDWKWGEAYFAEKLLDYEMASNVGGWQWACGSGNDAAPYFRIFNPELQTKKFDPELKYIDRWLPAYKQGKHVQPIVEHAFARDRVLKVFKEALNE</sequence>
<dbReference type="InterPro" id="IPR036134">
    <property type="entry name" value="Crypto/Photolyase_FAD-like_sf"/>
</dbReference>
<dbReference type="AlphaFoldDB" id="A0A1D7QEG2"/>
<keyword evidence="10" id="KW-1185">Reference proteome</keyword>
<evidence type="ECO:0000256" key="5">
    <source>
        <dbReference type="PIRSR" id="PIRSR602081-1"/>
    </source>
</evidence>
<dbReference type="PROSITE" id="PS51645">
    <property type="entry name" value="PHR_CRY_ALPHA_BETA"/>
    <property type="match status" value="1"/>
</dbReference>
<dbReference type="GO" id="GO:0071949">
    <property type="term" value="F:FAD binding"/>
    <property type="evidence" value="ECO:0007669"/>
    <property type="project" value="TreeGrafter"/>
</dbReference>
<dbReference type="Gene3D" id="3.40.50.620">
    <property type="entry name" value="HUPs"/>
    <property type="match status" value="1"/>
</dbReference>
<feature type="binding site" evidence="5">
    <location>
        <position position="255"/>
    </location>
    <ligand>
        <name>FAD</name>
        <dbReference type="ChEBI" id="CHEBI:57692"/>
    </ligand>
</feature>
<reference evidence="9 10" key="1">
    <citation type="submission" date="2016-08" db="EMBL/GenBank/DDBJ databases">
        <authorList>
            <person name="Seilhamer J.J."/>
        </authorList>
    </citation>
    <scope>NUCLEOTIDE SEQUENCE [LARGE SCALE GENOMIC DNA]</scope>
    <source>
        <strain evidence="9 10">DX4</strain>
    </source>
</reference>
<dbReference type="GO" id="GO:0003904">
    <property type="term" value="F:deoxyribodipyrimidine photo-lyase activity"/>
    <property type="evidence" value="ECO:0007669"/>
    <property type="project" value="TreeGrafter"/>
</dbReference>
<evidence type="ECO:0000313" key="10">
    <source>
        <dbReference type="Proteomes" id="UP000094313"/>
    </source>
</evidence>
<dbReference type="InterPro" id="IPR018394">
    <property type="entry name" value="DNA_photolyase_1_CS_C"/>
</dbReference>
<dbReference type="GO" id="GO:0009416">
    <property type="term" value="P:response to light stimulus"/>
    <property type="evidence" value="ECO:0007669"/>
    <property type="project" value="TreeGrafter"/>
</dbReference>
<comment type="cofactor">
    <cofactor evidence="1">
        <name>(6R)-5,10-methylene-5,6,7,8-tetrahydrofolate</name>
        <dbReference type="ChEBI" id="CHEBI:15636"/>
    </cofactor>
</comment>
<comment type="cofactor">
    <cofactor evidence="5">
        <name>FAD</name>
        <dbReference type="ChEBI" id="CHEBI:57692"/>
    </cofactor>
    <text evidence="5">Binds 1 FAD per subunit.</text>
</comment>
<dbReference type="EMBL" id="CP017141">
    <property type="protein sequence ID" value="AOM77040.1"/>
    <property type="molecule type" value="Genomic_DNA"/>
</dbReference>
<evidence type="ECO:0000259" key="8">
    <source>
        <dbReference type="PROSITE" id="PS51645"/>
    </source>
</evidence>
<dbReference type="PANTHER" id="PTHR11455:SF9">
    <property type="entry name" value="CRYPTOCHROME CIRCADIAN CLOCK 5 ISOFORM X1"/>
    <property type="match status" value="1"/>
</dbReference>
<proteinExistence type="inferred from homology"/>
<gene>
    <name evidence="9" type="ORF">BFS30_07595</name>
</gene>
<evidence type="ECO:0000256" key="1">
    <source>
        <dbReference type="ARBA" id="ARBA00001932"/>
    </source>
</evidence>
<evidence type="ECO:0000256" key="3">
    <source>
        <dbReference type="ARBA" id="ARBA00022827"/>
    </source>
</evidence>
<dbReference type="PROSITE" id="PS00394">
    <property type="entry name" value="DNA_PHOTOLYASES_1_1"/>
    <property type="match status" value="1"/>
</dbReference>
<dbReference type="PANTHER" id="PTHR11455">
    <property type="entry name" value="CRYPTOCHROME"/>
    <property type="match status" value="1"/>
</dbReference>
<dbReference type="OrthoDB" id="9772484at2"/>
<dbReference type="InterPro" id="IPR006050">
    <property type="entry name" value="DNA_photolyase_N"/>
</dbReference>
<evidence type="ECO:0000256" key="6">
    <source>
        <dbReference type="PIRSR" id="PIRSR602081-2"/>
    </source>
</evidence>
<feature type="binding site" evidence="5">
    <location>
        <begin position="258"/>
        <end position="265"/>
    </location>
    <ligand>
        <name>FAD</name>
        <dbReference type="ChEBI" id="CHEBI:57692"/>
    </ligand>
</feature>
<dbReference type="KEGG" id="psty:BFS30_07595"/>
<evidence type="ECO:0000256" key="2">
    <source>
        <dbReference type="ARBA" id="ARBA00022630"/>
    </source>
</evidence>
<dbReference type="Gene3D" id="1.10.579.10">
    <property type="entry name" value="DNA Cyclobutane Dipyrimidine Photolyase, subunit A, domain 3"/>
    <property type="match status" value="1"/>
</dbReference>
<dbReference type="InterPro" id="IPR002081">
    <property type="entry name" value="Cryptochrome/DNA_photolyase_1"/>
</dbReference>
<dbReference type="InterPro" id="IPR014729">
    <property type="entry name" value="Rossmann-like_a/b/a_fold"/>
</dbReference>
<organism evidence="9 10">
    <name type="scientific">Pedobacter steynii</name>
    <dbReference type="NCBI Taxonomy" id="430522"/>
    <lineage>
        <taxon>Bacteria</taxon>
        <taxon>Pseudomonadati</taxon>
        <taxon>Bacteroidota</taxon>
        <taxon>Sphingobacteriia</taxon>
        <taxon>Sphingobacteriales</taxon>
        <taxon>Sphingobacteriaceae</taxon>
        <taxon>Pedobacter</taxon>
    </lineage>
</organism>
<dbReference type="SUPFAM" id="SSF52425">
    <property type="entry name" value="Cryptochrome/photolyase, N-terminal domain"/>
    <property type="match status" value="1"/>
</dbReference>
<dbReference type="Pfam" id="PF03441">
    <property type="entry name" value="FAD_binding_7"/>
    <property type="match status" value="1"/>
</dbReference>
<accession>A0A1D7QEG2</accession>
<feature type="site" description="Electron transfer via tryptophanyl radical" evidence="6">
    <location>
        <position position="342"/>
    </location>
</feature>
<name>A0A1D7QEG2_9SPHI</name>
<dbReference type="SUPFAM" id="SSF48173">
    <property type="entry name" value="Cryptochrome/photolyase FAD-binding domain"/>
    <property type="match status" value="1"/>
</dbReference>
<keyword evidence="4 7" id="KW-0157">Chromophore</keyword>
<feature type="site" description="Electron transfer via tryptophanyl radical" evidence="6">
    <location>
        <position position="365"/>
    </location>
</feature>
<evidence type="ECO:0000256" key="4">
    <source>
        <dbReference type="ARBA" id="ARBA00022991"/>
    </source>
</evidence>
<protein>
    <submittedName>
        <fullName evidence="9">Deoxyribodipyrimidine photolyase</fullName>
    </submittedName>
</protein>
<dbReference type="Gene3D" id="1.25.40.80">
    <property type="match status" value="1"/>
</dbReference>
<dbReference type="Pfam" id="PF00875">
    <property type="entry name" value="DNA_photolyase"/>
    <property type="match status" value="1"/>
</dbReference>
<feature type="domain" description="Photolyase/cryptochrome alpha/beta" evidence="8">
    <location>
        <begin position="4"/>
        <end position="134"/>
    </location>
</feature>
<keyword evidence="9" id="KW-0456">Lyase</keyword>
<feature type="binding site" evidence="5">
    <location>
        <position position="214"/>
    </location>
    <ligand>
        <name>FAD</name>
        <dbReference type="ChEBI" id="CHEBI:57692"/>
    </ligand>
</feature>
<keyword evidence="3 5" id="KW-0274">FAD</keyword>
<evidence type="ECO:0000313" key="9">
    <source>
        <dbReference type="EMBL" id="AOM77040.1"/>
    </source>
</evidence>
<dbReference type="GO" id="GO:0006950">
    <property type="term" value="P:response to stress"/>
    <property type="evidence" value="ECO:0007669"/>
    <property type="project" value="UniProtKB-ARBA"/>
</dbReference>
<evidence type="ECO:0000256" key="7">
    <source>
        <dbReference type="RuleBase" id="RU004182"/>
    </source>
</evidence>
<dbReference type="PROSITE" id="PS00691">
    <property type="entry name" value="DNA_PHOTOLYASES_1_2"/>
    <property type="match status" value="1"/>
</dbReference>
<dbReference type="Proteomes" id="UP000094313">
    <property type="component" value="Chromosome"/>
</dbReference>
<comment type="similarity">
    <text evidence="7">Belongs to the DNA photolyase family.</text>
</comment>
<keyword evidence="2 5" id="KW-0285">Flavoprotein</keyword>
<dbReference type="GO" id="GO:0003677">
    <property type="term" value="F:DNA binding"/>
    <property type="evidence" value="ECO:0007669"/>
    <property type="project" value="TreeGrafter"/>
</dbReference>
<dbReference type="GO" id="GO:0006139">
    <property type="term" value="P:nucleobase-containing compound metabolic process"/>
    <property type="evidence" value="ECO:0007669"/>
    <property type="project" value="UniProtKB-ARBA"/>
</dbReference>
<dbReference type="PRINTS" id="PR00147">
    <property type="entry name" value="DNAPHOTLYASE"/>
</dbReference>